<evidence type="ECO:0000259" key="3">
    <source>
        <dbReference type="Pfam" id="PF13649"/>
    </source>
</evidence>
<evidence type="ECO:0000313" key="4">
    <source>
        <dbReference type="EMBL" id="CAF0817234.1"/>
    </source>
</evidence>
<dbReference type="EMBL" id="CAJNON010000044">
    <property type="protein sequence ID" value="CAF0859141.1"/>
    <property type="molecule type" value="Genomic_DNA"/>
</dbReference>
<dbReference type="EMBL" id="CAJOBB010003142">
    <property type="protein sequence ID" value="CAF4023236.1"/>
    <property type="molecule type" value="Genomic_DNA"/>
</dbReference>
<keyword evidence="2" id="KW-0808">Transferase</keyword>
<dbReference type="Proteomes" id="UP000663881">
    <property type="component" value="Unassembled WGS sequence"/>
</dbReference>
<dbReference type="EMBL" id="CAJOAZ010003341">
    <property type="protein sequence ID" value="CAF4001571.1"/>
    <property type="molecule type" value="Genomic_DNA"/>
</dbReference>
<protein>
    <recommendedName>
        <fullName evidence="3">Methyltransferase domain-containing protein</fullName>
    </recommendedName>
</protein>
<evidence type="ECO:0000256" key="1">
    <source>
        <dbReference type="ARBA" id="ARBA00022603"/>
    </source>
</evidence>
<accession>A0A819NQE5</accession>
<evidence type="ECO:0000256" key="2">
    <source>
        <dbReference type="ARBA" id="ARBA00022679"/>
    </source>
</evidence>
<dbReference type="Proteomes" id="UP000663891">
    <property type="component" value="Unassembled WGS sequence"/>
</dbReference>
<evidence type="ECO:0000313" key="7">
    <source>
        <dbReference type="EMBL" id="CAF3817417.1"/>
    </source>
</evidence>
<evidence type="ECO:0000313" key="8">
    <source>
        <dbReference type="EMBL" id="CAF4001571.1"/>
    </source>
</evidence>
<dbReference type="AlphaFoldDB" id="A0A819NQE5"/>
<dbReference type="Proteomes" id="UP000663860">
    <property type="component" value="Unassembled WGS sequence"/>
</dbReference>
<evidence type="ECO:0000313" key="5">
    <source>
        <dbReference type="EMBL" id="CAF0859141.1"/>
    </source>
</evidence>
<dbReference type="Proteomes" id="UP000663868">
    <property type="component" value="Unassembled WGS sequence"/>
</dbReference>
<comment type="caution">
    <text evidence="8">The sequence shown here is derived from an EMBL/GenBank/DDBJ whole genome shotgun (WGS) entry which is preliminary data.</text>
</comment>
<dbReference type="Proteomes" id="UP000663845">
    <property type="component" value="Unassembled WGS sequence"/>
</dbReference>
<dbReference type="InterPro" id="IPR041698">
    <property type="entry name" value="Methyltransf_25"/>
</dbReference>
<feature type="domain" description="Methyltransferase" evidence="3">
    <location>
        <begin position="57"/>
        <end position="153"/>
    </location>
</feature>
<sequence>MAQYDQIADEYVASKTDSIYRECIEYYTFVHRLLLPVLGIEDNTKINLKKILANYRVLDLACGQGYLTRKLCEDFGCKDIVGFDISSNMIDTARAREEIEPLGIIYNVSDVLYLSQPEKKFDFVVAFYLLNYAKTNDELDRMVQIIGEQLKDGDKGYFLSITGNVCADEKIFHSDRYLKYGYRCEVQLPLVDGARIKNIHFNSDGSSFSYTTYYFSPKIYKKAFEKAGFKSFKWVPMESACDAPKHDVLIEYPATIGIIAHK</sequence>
<dbReference type="OrthoDB" id="66144at2759"/>
<dbReference type="Proteomes" id="UP000663844">
    <property type="component" value="Unassembled WGS sequence"/>
</dbReference>
<proteinExistence type="predicted"/>
<evidence type="ECO:0000313" key="6">
    <source>
        <dbReference type="EMBL" id="CAF0951687.1"/>
    </source>
</evidence>
<dbReference type="GO" id="GO:0008168">
    <property type="term" value="F:methyltransferase activity"/>
    <property type="evidence" value="ECO:0007669"/>
    <property type="project" value="UniProtKB-KW"/>
</dbReference>
<dbReference type="CDD" id="cd02440">
    <property type="entry name" value="AdoMet_MTases"/>
    <property type="match status" value="1"/>
</dbReference>
<dbReference type="EMBL" id="CAJOAY010001253">
    <property type="protein sequence ID" value="CAF3817417.1"/>
    <property type="molecule type" value="Genomic_DNA"/>
</dbReference>
<organism evidence="8 10">
    <name type="scientific">Adineta steineri</name>
    <dbReference type="NCBI Taxonomy" id="433720"/>
    <lineage>
        <taxon>Eukaryota</taxon>
        <taxon>Metazoa</taxon>
        <taxon>Spiralia</taxon>
        <taxon>Gnathifera</taxon>
        <taxon>Rotifera</taxon>
        <taxon>Eurotatoria</taxon>
        <taxon>Bdelloidea</taxon>
        <taxon>Adinetida</taxon>
        <taxon>Adinetidae</taxon>
        <taxon>Adineta</taxon>
    </lineage>
</organism>
<evidence type="ECO:0000313" key="9">
    <source>
        <dbReference type="EMBL" id="CAF4023236.1"/>
    </source>
</evidence>
<dbReference type="PANTHER" id="PTHR43861:SF1">
    <property type="entry name" value="TRANS-ACONITATE 2-METHYLTRANSFERASE"/>
    <property type="match status" value="1"/>
</dbReference>
<dbReference type="GO" id="GO:0032259">
    <property type="term" value="P:methylation"/>
    <property type="evidence" value="ECO:0007669"/>
    <property type="project" value="UniProtKB-KW"/>
</dbReference>
<keyword evidence="1" id="KW-0489">Methyltransferase</keyword>
<dbReference type="InterPro" id="IPR029063">
    <property type="entry name" value="SAM-dependent_MTases_sf"/>
</dbReference>
<evidence type="ECO:0000313" key="10">
    <source>
        <dbReference type="Proteomes" id="UP000663844"/>
    </source>
</evidence>
<name>A0A819NQE5_9BILA</name>
<dbReference type="Gene3D" id="3.40.50.150">
    <property type="entry name" value="Vaccinia Virus protein VP39"/>
    <property type="match status" value="1"/>
</dbReference>
<dbReference type="EMBL" id="CAJNOG010000106">
    <property type="protein sequence ID" value="CAF0951687.1"/>
    <property type="molecule type" value="Genomic_DNA"/>
</dbReference>
<reference evidence="8" key="1">
    <citation type="submission" date="2021-02" db="EMBL/GenBank/DDBJ databases">
        <authorList>
            <person name="Nowell W R."/>
        </authorList>
    </citation>
    <scope>NUCLEOTIDE SEQUENCE</scope>
</reference>
<dbReference type="Pfam" id="PF13649">
    <property type="entry name" value="Methyltransf_25"/>
    <property type="match status" value="1"/>
</dbReference>
<gene>
    <name evidence="4" type="ORF">IZO911_LOCUS7797</name>
    <name evidence="6" type="ORF">JYZ213_LOCUS13335</name>
    <name evidence="9" type="ORF">KXQ929_LOCUS29811</name>
    <name evidence="7" type="ORF">OKA104_LOCUS19449</name>
    <name evidence="8" type="ORF">OXD698_LOCUS29553</name>
    <name evidence="5" type="ORF">VCS650_LOCUS7096</name>
</gene>
<dbReference type="SUPFAM" id="SSF53335">
    <property type="entry name" value="S-adenosyl-L-methionine-dependent methyltransferases"/>
    <property type="match status" value="1"/>
</dbReference>
<dbReference type="EMBL" id="CAJNOE010000051">
    <property type="protein sequence ID" value="CAF0817234.1"/>
    <property type="molecule type" value="Genomic_DNA"/>
</dbReference>
<dbReference type="PANTHER" id="PTHR43861">
    <property type="entry name" value="TRANS-ACONITATE 2-METHYLTRANSFERASE-RELATED"/>
    <property type="match status" value="1"/>
</dbReference>